<dbReference type="KEGG" id="tsy:THSYN_14020"/>
<accession>A0A2K8UGX2</accession>
<dbReference type="Pfam" id="PF04365">
    <property type="entry name" value="BrnT_toxin"/>
    <property type="match status" value="1"/>
</dbReference>
<dbReference type="InterPro" id="IPR038573">
    <property type="entry name" value="BrnT_sf"/>
</dbReference>
<dbReference type="InterPro" id="IPR007460">
    <property type="entry name" value="BrnT_toxin"/>
</dbReference>
<dbReference type="OrthoDB" id="9802417at2"/>
<dbReference type="EMBL" id="CP020370">
    <property type="protein sequence ID" value="AUB84777.1"/>
    <property type="molecule type" value="Genomic_DNA"/>
</dbReference>
<keyword evidence="2" id="KW-1185">Reference proteome</keyword>
<dbReference type="Gene3D" id="3.10.450.530">
    <property type="entry name" value="Ribonuclease toxin, BrnT, of type II toxin-antitoxin system"/>
    <property type="match status" value="1"/>
</dbReference>
<reference evidence="1 2" key="1">
    <citation type="submission" date="2017-03" db="EMBL/GenBank/DDBJ databases">
        <title>Complete genome sequence of Candidatus 'Thiodictyon syntrophicum' sp. nov. strain Cad16T, a photolithoautotroph purple sulfur bacterium isolated from an alpine meromictic lake.</title>
        <authorList>
            <person name="Luedin S.M."/>
            <person name="Pothier J.F."/>
            <person name="Danza F."/>
            <person name="Storelli N."/>
            <person name="Wittwer M."/>
            <person name="Tonolla M."/>
        </authorList>
    </citation>
    <scope>NUCLEOTIDE SEQUENCE [LARGE SCALE GENOMIC DNA]</scope>
    <source>
        <strain evidence="1 2">Cad16T</strain>
    </source>
</reference>
<sequence>MKITFDPAKDAKNIAKRGLSLTLAEALEWDLLRAEEDTRETYGEIRMVGFAPIGRTVYCVVFVEDEDVYRIISLRKALPKEVRDYARKI</sequence>
<dbReference type="AlphaFoldDB" id="A0A2K8UGX2"/>
<evidence type="ECO:0000313" key="1">
    <source>
        <dbReference type="EMBL" id="AUB84777.1"/>
    </source>
</evidence>
<dbReference type="Proteomes" id="UP000232638">
    <property type="component" value="Chromosome"/>
</dbReference>
<gene>
    <name evidence="1" type="ORF">THSYN_14020</name>
</gene>
<evidence type="ECO:0008006" key="3">
    <source>
        <dbReference type="Google" id="ProtNLM"/>
    </source>
</evidence>
<protein>
    <recommendedName>
        <fullName evidence="3">BrnT family toxin</fullName>
    </recommendedName>
</protein>
<evidence type="ECO:0000313" key="2">
    <source>
        <dbReference type="Proteomes" id="UP000232638"/>
    </source>
</evidence>
<organism evidence="1 2">
    <name type="scientific">Candidatus Thiodictyon syntrophicum</name>
    <dbReference type="NCBI Taxonomy" id="1166950"/>
    <lineage>
        <taxon>Bacteria</taxon>
        <taxon>Pseudomonadati</taxon>
        <taxon>Pseudomonadota</taxon>
        <taxon>Gammaproteobacteria</taxon>
        <taxon>Chromatiales</taxon>
        <taxon>Chromatiaceae</taxon>
        <taxon>Thiodictyon</taxon>
    </lineage>
</organism>
<name>A0A2K8UGX2_9GAMM</name>
<proteinExistence type="predicted"/>